<protein>
    <recommendedName>
        <fullName evidence="5">Granulins domain-containing protein</fullName>
    </recommendedName>
</protein>
<dbReference type="EMBL" id="PQFF01000174">
    <property type="protein sequence ID" value="RHZ77248.1"/>
    <property type="molecule type" value="Genomic_DNA"/>
</dbReference>
<keyword evidence="4" id="KW-1185">Reference proteome</keyword>
<gene>
    <name evidence="3" type="ORF">Glove_184g40</name>
</gene>
<accession>A0A397ISF8</accession>
<keyword evidence="1" id="KW-1133">Transmembrane helix</keyword>
<evidence type="ECO:0008006" key="5">
    <source>
        <dbReference type="Google" id="ProtNLM"/>
    </source>
</evidence>
<reference evidence="3 4" key="1">
    <citation type="submission" date="2018-08" db="EMBL/GenBank/DDBJ databases">
        <title>Genome and evolution of the arbuscular mycorrhizal fungus Diversispora epigaea (formerly Glomus versiforme) and its bacterial endosymbionts.</title>
        <authorList>
            <person name="Sun X."/>
            <person name="Fei Z."/>
            <person name="Harrison M."/>
        </authorList>
    </citation>
    <scope>NUCLEOTIDE SEQUENCE [LARGE SCALE GENOMIC DNA]</scope>
    <source>
        <strain evidence="3 4">IT104</strain>
    </source>
</reference>
<name>A0A397ISF8_9GLOM</name>
<evidence type="ECO:0000313" key="4">
    <source>
        <dbReference type="Proteomes" id="UP000266861"/>
    </source>
</evidence>
<comment type="caution">
    <text evidence="3">The sequence shown here is derived from an EMBL/GenBank/DDBJ whole genome shotgun (WGS) entry which is preliminary data.</text>
</comment>
<proteinExistence type="predicted"/>
<feature type="chain" id="PRO_5017242443" description="Granulins domain-containing protein" evidence="2">
    <location>
        <begin position="25"/>
        <end position="171"/>
    </location>
</feature>
<keyword evidence="2" id="KW-0732">Signal</keyword>
<evidence type="ECO:0000256" key="2">
    <source>
        <dbReference type="SAM" id="SignalP"/>
    </source>
</evidence>
<dbReference type="OrthoDB" id="10539585at2759"/>
<feature type="signal peptide" evidence="2">
    <location>
        <begin position="1"/>
        <end position="24"/>
    </location>
</feature>
<keyword evidence="1" id="KW-0472">Membrane</keyword>
<evidence type="ECO:0000313" key="3">
    <source>
        <dbReference type="EMBL" id="RHZ77248.1"/>
    </source>
</evidence>
<evidence type="ECO:0000256" key="1">
    <source>
        <dbReference type="SAM" id="Phobius"/>
    </source>
</evidence>
<dbReference type="AlphaFoldDB" id="A0A397ISF8"/>
<sequence length="171" mass="18427">MKNLVTFVFIVITFINTFDNFSFALSSPANWKRLATTYLGGERLFNATTCDDGYFECSNGGCCPYNTKCVGTKYCRTLTCTSEDVFCSDTTCCSPNQYCVIDGCENYTTSATTGATTTGATTTGATTKTPTSTNSAGRLATLDLVFGFKLMAILTISTISTISWALVYLIL</sequence>
<organism evidence="3 4">
    <name type="scientific">Diversispora epigaea</name>
    <dbReference type="NCBI Taxonomy" id="1348612"/>
    <lineage>
        <taxon>Eukaryota</taxon>
        <taxon>Fungi</taxon>
        <taxon>Fungi incertae sedis</taxon>
        <taxon>Mucoromycota</taxon>
        <taxon>Glomeromycotina</taxon>
        <taxon>Glomeromycetes</taxon>
        <taxon>Diversisporales</taxon>
        <taxon>Diversisporaceae</taxon>
        <taxon>Diversispora</taxon>
    </lineage>
</organism>
<keyword evidence="1" id="KW-0812">Transmembrane</keyword>
<dbReference type="Proteomes" id="UP000266861">
    <property type="component" value="Unassembled WGS sequence"/>
</dbReference>
<feature type="transmembrane region" description="Helical" evidence="1">
    <location>
        <begin position="150"/>
        <end position="170"/>
    </location>
</feature>